<protein>
    <submittedName>
        <fullName evidence="6">TetR/AcrR family transcriptional regulator</fullName>
    </submittedName>
</protein>
<keyword evidence="3" id="KW-0804">Transcription</keyword>
<dbReference type="PRINTS" id="PR00455">
    <property type="entry name" value="HTHTETR"/>
</dbReference>
<dbReference type="Pfam" id="PF00440">
    <property type="entry name" value="TetR_N"/>
    <property type="match status" value="1"/>
</dbReference>
<dbReference type="InterPro" id="IPR001647">
    <property type="entry name" value="HTH_TetR"/>
</dbReference>
<name>A0ABV3DAH9_9ACTN</name>
<accession>A0ABV3DAH9</accession>
<keyword evidence="2 4" id="KW-0238">DNA-binding</keyword>
<comment type="caution">
    <text evidence="6">The sequence shown here is derived from an EMBL/GenBank/DDBJ whole genome shotgun (WGS) entry which is preliminary data.</text>
</comment>
<feature type="domain" description="HTH tetR-type" evidence="5">
    <location>
        <begin position="8"/>
        <end position="68"/>
    </location>
</feature>
<keyword evidence="7" id="KW-1185">Reference proteome</keyword>
<dbReference type="PANTHER" id="PTHR30055:SF148">
    <property type="entry name" value="TETR-FAMILY TRANSCRIPTIONAL REGULATOR"/>
    <property type="match status" value="1"/>
</dbReference>
<evidence type="ECO:0000259" key="5">
    <source>
        <dbReference type="PROSITE" id="PS50977"/>
    </source>
</evidence>
<evidence type="ECO:0000256" key="1">
    <source>
        <dbReference type="ARBA" id="ARBA00023015"/>
    </source>
</evidence>
<dbReference type="InterPro" id="IPR011075">
    <property type="entry name" value="TetR_C"/>
</dbReference>
<dbReference type="InterPro" id="IPR009057">
    <property type="entry name" value="Homeodomain-like_sf"/>
</dbReference>
<dbReference type="Gene3D" id="1.10.357.10">
    <property type="entry name" value="Tetracycline Repressor, domain 2"/>
    <property type="match status" value="1"/>
</dbReference>
<dbReference type="Pfam" id="PF16859">
    <property type="entry name" value="TetR_C_11"/>
    <property type="match status" value="1"/>
</dbReference>
<gene>
    <name evidence="6" type="ORF">AB0C36_04495</name>
</gene>
<dbReference type="SUPFAM" id="SSF46689">
    <property type="entry name" value="Homeodomain-like"/>
    <property type="match status" value="1"/>
</dbReference>
<evidence type="ECO:0000256" key="3">
    <source>
        <dbReference type="ARBA" id="ARBA00023163"/>
    </source>
</evidence>
<proteinExistence type="predicted"/>
<dbReference type="InterPro" id="IPR036271">
    <property type="entry name" value="Tet_transcr_reg_TetR-rel_C_sf"/>
</dbReference>
<keyword evidence="1" id="KW-0805">Transcription regulation</keyword>
<evidence type="ECO:0000313" key="7">
    <source>
        <dbReference type="Proteomes" id="UP001551482"/>
    </source>
</evidence>
<dbReference type="PANTHER" id="PTHR30055">
    <property type="entry name" value="HTH-TYPE TRANSCRIPTIONAL REGULATOR RUTR"/>
    <property type="match status" value="1"/>
</dbReference>
<sequence length="200" mass="22669">MAERRRGRELEDALLDAAWDELVERGYAGFTMDAVARRAGTSRPVLYRRWPDRNHLVRAAVIHASERNPVEAPDTGSLRGDMIGLLRRINATRVHLATIMSIQMAAYYQETGTSPADLREFAKAGRRNLLDDIFERAFARGEIDPAHVTERMKSLPFDLLKQEFFMTFRPVADAVIEEIVDTLFLPLVTEGRKSPEATRG</sequence>
<reference evidence="6 7" key="1">
    <citation type="submission" date="2024-06" db="EMBL/GenBank/DDBJ databases">
        <title>The Natural Products Discovery Center: Release of the First 8490 Sequenced Strains for Exploring Actinobacteria Biosynthetic Diversity.</title>
        <authorList>
            <person name="Kalkreuter E."/>
            <person name="Kautsar S.A."/>
            <person name="Yang D."/>
            <person name="Bader C.D."/>
            <person name="Teijaro C.N."/>
            <person name="Fluegel L."/>
            <person name="Davis C.M."/>
            <person name="Simpson J.R."/>
            <person name="Lauterbach L."/>
            <person name="Steele A.D."/>
            <person name="Gui C."/>
            <person name="Meng S."/>
            <person name="Li G."/>
            <person name="Viehrig K."/>
            <person name="Ye F."/>
            <person name="Su P."/>
            <person name="Kiefer A.F."/>
            <person name="Nichols A."/>
            <person name="Cepeda A.J."/>
            <person name="Yan W."/>
            <person name="Fan B."/>
            <person name="Jiang Y."/>
            <person name="Adhikari A."/>
            <person name="Zheng C.-J."/>
            <person name="Schuster L."/>
            <person name="Cowan T.M."/>
            <person name="Smanski M.J."/>
            <person name="Chevrette M.G."/>
            <person name="De Carvalho L.P.S."/>
            <person name="Shen B."/>
        </authorList>
    </citation>
    <scope>NUCLEOTIDE SEQUENCE [LARGE SCALE GENOMIC DNA]</scope>
    <source>
        <strain evidence="6 7">NPDC048946</strain>
    </source>
</reference>
<dbReference type="RefSeq" id="WP_358349083.1">
    <property type="nucleotide sequence ID" value="NZ_JBEZFP010000007.1"/>
</dbReference>
<feature type="DNA-binding region" description="H-T-H motif" evidence="4">
    <location>
        <begin position="31"/>
        <end position="50"/>
    </location>
</feature>
<dbReference type="SUPFAM" id="SSF48498">
    <property type="entry name" value="Tetracyclin repressor-like, C-terminal domain"/>
    <property type="match status" value="1"/>
</dbReference>
<dbReference type="InterPro" id="IPR050109">
    <property type="entry name" value="HTH-type_TetR-like_transc_reg"/>
</dbReference>
<evidence type="ECO:0000256" key="2">
    <source>
        <dbReference type="ARBA" id="ARBA00023125"/>
    </source>
</evidence>
<evidence type="ECO:0000256" key="4">
    <source>
        <dbReference type="PROSITE-ProRule" id="PRU00335"/>
    </source>
</evidence>
<dbReference type="Proteomes" id="UP001551482">
    <property type="component" value="Unassembled WGS sequence"/>
</dbReference>
<evidence type="ECO:0000313" key="6">
    <source>
        <dbReference type="EMBL" id="MEU8132750.1"/>
    </source>
</evidence>
<organism evidence="6 7">
    <name type="scientific">Streptodolium elevatio</name>
    <dbReference type="NCBI Taxonomy" id="3157996"/>
    <lineage>
        <taxon>Bacteria</taxon>
        <taxon>Bacillati</taxon>
        <taxon>Actinomycetota</taxon>
        <taxon>Actinomycetes</taxon>
        <taxon>Kitasatosporales</taxon>
        <taxon>Streptomycetaceae</taxon>
        <taxon>Streptodolium</taxon>
    </lineage>
</organism>
<dbReference type="PROSITE" id="PS50977">
    <property type="entry name" value="HTH_TETR_2"/>
    <property type="match status" value="1"/>
</dbReference>
<dbReference type="EMBL" id="JBEZFP010000007">
    <property type="protein sequence ID" value="MEU8132750.1"/>
    <property type="molecule type" value="Genomic_DNA"/>
</dbReference>
<dbReference type="Gene3D" id="1.10.10.60">
    <property type="entry name" value="Homeodomain-like"/>
    <property type="match status" value="1"/>
</dbReference>